<accession>A0A6N9HGR0</accession>
<dbReference type="GO" id="GO:0098797">
    <property type="term" value="C:plasma membrane protein complex"/>
    <property type="evidence" value="ECO:0007669"/>
    <property type="project" value="TreeGrafter"/>
</dbReference>
<comment type="subcellular location">
    <subcellularLocation>
        <location evidence="1">Cell inner membrane</location>
        <topology evidence="1">Single-pass membrane protein</topology>
        <orientation evidence="1">Periplasmic side</orientation>
    </subcellularLocation>
</comment>
<dbReference type="PROSITE" id="PS52015">
    <property type="entry name" value="TONB_CTD"/>
    <property type="match status" value="1"/>
</dbReference>
<evidence type="ECO:0000256" key="9">
    <source>
        <dbReference type="ARBA" id="ARBA00023136"/>
    </source>
</evidence>
<dbReference type="GO" id="GO:0055085">
    <property type="term" value="P:transmembrane transport"/>
    <property type="evidence" value="ECO:0007669"/>
    <property type="project" value="InterPro"/>
</dbReference>
<evidence type="ECO:0000259" key="11">
    <source>
        <dbReference type="PROSITE" id="PS52015"/>
    </source>
</evidence>
<dbReference type="Gene3D" id="3.30.1150.10">
    <property type="match status" value="1"/>
</dbReference>
<dbReference type="PANTHER" id="PTHR33446">
    <property type="entry name" value="PROTEIN TONB-RELATED"/>
    <property type="match status" value="1"/>
</dbReference>
<keyword evidence="13" id="KW-1185">Reference proteome</keyword>
<evidence type="ECO:0000313" key="12">
    <source>
        <dbReference type="EMBL" id="MYN02549.1"/>
    </source>
</evidence>
<keyword evidence="5" id="KW-0997">Cell inner membrane</keyword>
<evidence type="ECO:0000256" key="1">
    <source>
        <dbReference type="ARBA" id="ARBA00004383"/>
    </source>
</evidence>
<comment type="similarity">
    <text evidence="2">Belongs to the TonB family.</text>
</comment>
<evidence type="ECO:0000256" key="8">
    <source>
        <dbReference type="ARBA" id="ARBA00022989"/>
    </source>
</evidence>
<dbReference type="InterPro" id="IPR051045">
    <property type="entry name" value="TonB-dependent_transducer"/>
</dbReference>
<feature type="region of interest" description="Disordered" evidence="10">
    <location>
        <begin position="55"/>
        <end position="74"/>
    </location>
</feature>
<feature type="region of interest" description="Disordered" evidence="10">
    <location>
        <begin position="124"/>
        <end position="145"/>
    </location>
</feature>
<feature type="compositionally biased region" description="Low complexity" evidence="10">
    <location>
        <begin position="124"/>
        <end position="137"/>
    </location>
</feature>
<dbReference type="SUPFAM" id="SSF74653">
    <property type="entry name" value="TolA/TonB C-terminal domain"/>
    <property type="match status" value="1"/>
</dbReference>
<evidence type="ECO:0000256" key="6">
    <source>
        <dbReference type="ARBA" id="ARBA00022692"/>
    </source>
</evidence>
<evidence type="ECO:0000256" key="7">
    <source>
        <dbReference type="ARBA" id="ARBA00022927"/>
    </source>
</evidence>
<dbReference type="GO" id="GO:0031992">
    <property type="term" value="F:energy transducer activity"/>
    <property type="evidence" value="ECO:0007669"/>
    <property type="project" value="TreeGrafter"/>
</dbReference>
<dbReference type="EMBL" id="WWCJ01000006">
    <property type="protein sequence ID" value="MYN02549.1"/>
    <property type="molecule type" value="Genomic_DNA"/>
</dbReference>
<dbReference type="InterPro" id="IPR006260">
    <property type="entry name" value="TonB/TolA_C"/>
</dbReference>
<keyword evidence="9" id="KW-0472">Membrane</keyword>
<keyword evidence="7" id="KW-0653">Protein transport</keyword>
<dbReference type="AlphaFoldDB" id="A0A6N9HGR0"/>
<name>A0A6N9HGR0_9BURK</name>
<gene>
    <name evidence="12" type="ORF">GTP41_10605</name>
</gene>
<dbReference type="Proteomes" id="UP000448575">
    <property type="component" value="Unassembled WGS sequence"/>
</dbReference>
<keyword evidence="6" id="KW-0812">Transmembrane</keyword>
<proteinExistence type="inferred from homology"/>
<dbReference type="RefSeq" id="WP_161025543.1">
    <property type="nucleotide sequence ID" value="NZ_WWCJ01000006.1"/>
</dbReference>
<sequence length="226" mass="23774">MNFPGRRHPAAAALCVLLHAALLLAFLQQKPRGHAAQQEVTAIMLVLPAVARQAHARPPKPEARRAKALPAPAANPAPLLARTAVAATAAPAAQAAPDLPPATAADAGAQAPAAPQLPLQAAVAAAPVAKPEPAPVQMARPDHAHSPQPEYPMALRELGVQGTVLLRVWVEPDGRPGDIRLARSSGQRLFDDAALRAVRSWRFLPARAGEQAIASWVEFPIRFNLI</sequence>
<reference evidence="12 13" key="1">
    <citation type="submission" date="2019-12" db="EMBL/GenBank/DDBJ databases">
        <title>Novel species isolated from a subtropical stream in China.</title>
        <authorList>
            <person name="Lu H."/>
        </authorList>
    </citation>
    <scope>NUCLEOTIDE SEQUENCE [LARGE SCALE GENOMIC DNA]</scope>
    <source>
        <strain evidence="12 13">DS3</strain>
    </source>
</reference>
<evidence type="ECO:0000313" key="13">
    <source>
        <dbReference type="Proteomes" id="UP000448575"/>
    </source>
</evidence>
<dbReference type="GO" id="GO:0015031">
    <property type="term" value="P:protein transport"/>
    <property type="evidence" value="ECO:0007669"/>
    <property type="project" value="UniProtKB-KW"/>
</dbReference>
<feature type="domain" description="TonB C-terminal" evidence="11">
    <location>
        <begin position="136"/>
        <end position="226"/>
    </location>
</feature>
<evidence type="ECO:0000256" key="2">
    <source>
        <dbReference type="ARBA" id="ARBA00006555"/>
    </source>
</evidence>
<keyword evidence="4" id="KW-1003">Cell membrane</keyword>
<dbReference type="NCBIfam" id="TIGR01352">
    <property type="entry name" value="tonB_Cterm"/>
    <property type="match status" value="1"/>
</dbReference>
<evidence type="ECO:0000256" key="4">
    <source>
        <dbReference type="ARBA" id="ARBA00022475"/>
    </source>
</evidence>
<dbReference type="Pfam" id="PF03544">
    <property type="entry name" value="TonB_C"/>
    <property type="match status" value="1"/>
</dbReference>
<protein>
    <submittedName>
        <fullName evidence="12">TonB family protein</fullName>
    </submittedName>
</protein>
<comment type="caution">
    <text evidence="12">The sequence shown here is derived from an EMBL/GenBank/DDBJ whole genome shotgun (WGS) entry which is preliminary data.</text>
</comment>
<keyword evidence="8" id="KW-1133">Transmembrane helix</keyword>
<dbReference type="PANTHER" id="PTHR33446:SF2">
    <property type="entry name" value="PROTEIN TONB"/>
    <property type="match status" value="1"/>
</dbReference>
<evidence type="ECO:0000256" key="5">
    <source>
        <dbReference type="ARBA" id="ARBA00022519"/>
    </source>
</evidence>
<evidence type="ECO:0000256" key="3">
    <source>
        <dbReference type="ARBA" id="ARBA00022448"/>
    </source>
</evidence>
<keyword evidence="3" id="KW-0813">Transport</keyword>
<dbReference type="InterPro" id="IPR037682">
    <property type="entry name" value="TonB_C"/>
</dbReference>
<organism evidence="12 13">
    <name type="scientific">Pseudoduganella guangdongensis</name>
    <dbReference type="NCBI Taxonomy" id="2692179"/>
    <lineage>
        <taxon>Bacteria</taxon>
        <taxon>Pseudomonadati</taxon>
        <taxon>Pseudomonadota</taxon>
        <taxon>Betaproteobacteria</taxon>
        <taxon>Burkholderiales</taxon>
        <taxon>Oxalobacteraceae</taxon>
        <taxon>Telluria group</taxon>
        <taxon>Pseudoduganella</taxon>
    </lineage>
</organism>
<evidence type="ECO:0000256" key="10">
    <source>
        <dbReference type="SAM" id="MobiDB-lite"/>
    </source>
</evidence>